<name>A0A9W5TB13_BABOV</name>
<dbReference type="EMBL" id="BLIY01000010">
    <property type="protein sequence ID" value="GFE54200.1"/>
    <property type="molecule type" value="Genomic_DNA"/>
</dbReference>
<comment type="caution">
    <text evidence="1">The sequence shown here is derived from an EMBL/GenBank/DDBJ whole genome shotgun (WGS) entry which is preliminary data.</text>
</comment>
<keyword evidence="2" id="KW-1185">Reference proteome</keyword>
<evidence type="ECO:0000313" key="2">
    <source>
        <dbReference type="Proteomes" id="UP001057455"/>
    </source>
</evidence>
<dbReference type="Pfam" id="PF03085">
    <property type="entry name" value="RAP-1"/>
    <property type="match status" value="1"/>
</dbReference>
<protein>
    <submittedName>
        <fullName evidence="1">Rhoptry-associated protein 1, putative</fullName>
    </submittedName>
</protein>
<evidence type="ECO:0000313" key="1">
    <source>
        <dbReference type="EMBL" id="GFE54200.1"/>
    </source>
</evidence>
<sequence length="357" mass="40702">MIKTVFLRLLTGLIGLNVVFGAAVAINLDAIKKLPLKIQSSLMEDSLTTGLKESAARVVAIDEETEISKQLHSAMKENPDIVNPVCSKFTKKHLCKESVSRFVQRCLKGECALLDNEQHPSMDAHPSIRLPDTFQLEAVYYLFKTVVRHYMSQNDLVGGIFSRATKYILYRGLMSLLMRRNMFFKDINKADVFISRFLYMATLYFKSYTAIRWVTTALQGNVKIARLLLGRPVRRALEHIVKSCVKGAVRNTPTHYIADKTKDYEDYLMKQQKVSGVFTSDFAHMAVNLLLEQMSKLALEVEIPWYMKLTEVIKKPFTTTINPVRKSGVVPKFVNKVKNMFRLPESYDETPVIGTDE</sequence>
<reference evidence="1" key="1">
    <citation type="submission" date="2019-12" db="EMBL/GenBank/DDBJ databases">
        <title>Genome sequence of Babesia ovis.</title>
        <authorList>
            <person name="Yamagishi J."/>
            <person name="Sevinc F."/>
            <person name="Xuan X."/>
        </authorList>
    </citation>
    <scope>NUCLEOTIDE SEQUENCE</scope>
    <source>
        <strain evidence="1">Selcuk</strain>
    </source>
</reference>
<accession>A0A9W5TB13</accession>
<gene>
    <name evidence="1" type="ORF">BaOVIS_016040</name>
</gene>
<dbReference type="AlphaFoldDB" id="A0A9W5TB13"/>
<proteinExistence type="predicted"/>
<dbReference type="InterPro" id="IPR004318">
    <property type="entry name" value="RAP-1"/>
</dbReference>
<dbReference type="OrthoDB" id="364719at2759"/>
<organism evidence="1 2">
    <name type="scientific">Babesia ovis</name>
    <dbReference type="NCBI Taxonomy" id="5869"/>
    <lineage>
        <taxon>Eukaryota</taxon>
        <taxon>Sar</taxon>
        <taxon>Alveolata</taxon>
        <taxon>Apicomplexa</taxon>
        <taxon>Aconoidasida</taxon>
        <taxon>Piroplasmida</taxon>
        <taxon>Babesiidae</taxon>
        <taxon>Babesia</taxon>
    </lineage>
</organism>
<dbReference type="Proteomes" id="UP001057455">
    <property type="component" value="Unassembled WGS sequence"/>
</dbReference>